<dbReference type="RefSeq" id="WP_412442035.1">
    <property type="nucleotide sequence ID" value="NZ_CACRUT010000015.1"/>
</dbReference>
<reference evidence="1" key="1">
    <citation type="submission" date="2019-11" db="EMBL/GenBank/DDBJ databases">
        <authorList>
            <person name="Feng L."/>
        </authorList>
    </citation>
    <scope>NUCLEOTIDE SEQUENCE</scope>
    <source>
        <strain evidence="1">PclaraLFYP37</strain>
    </source>
</reference>
<accession>A0A6N3E2E7</accession>
<proteinExistence type="predicted"/>
<dbReference type="InterPro" id="IPR008979">
    <property type="entry name" value="Galactose-bd-like_sf"/>
</dbReference>
<name>A0A6N3E2E7_9BACT</name>
<gene>
    <name evidence="1" type="ORF">PCLFYP37_02557</name>
</gene>
<sequence>MRRYILFAAIACGMIFSACNRTHDTLLEEALEMAGENRTELEKVLAHYAEDSLKLEAAKYLIRHMPGHYSQADTTLLIPYYDAVDSLLTAMKDTTDKWVVRDSLVALSRRFGQVPTPKVQDVKIVTADFLIQNIDSAFVQWREGLWTRHLDFEDFCEYLLPYKVEELQPLDDWRTHLRSFHPDHLDELAYCDLYRNSALQAGIKLNDNLWYYMKPGITDETILQPVYRWRTRLRLPIGTCADYGAIATSVFRSQGIPVVMDFTPQWAFRSLGHSWNVLLAEDGKRMPLSGVCSNPGQPHKLGERMPKVFRRTYAMHPELRRMLQNEEYVPDVFRNPFIKDVTEEYMDCRDAIVHTTEGKEGHYAFLTVFDNKEWVPVDFARMEDGKVIFHKVGMNTVYLPVCYEKGGKMKPLAPPFLFAYGGKVRPVVADPTHRADLVLWRKYPVLPHVQEVIMRIDSGEFQASNDARFKEKTLLHRVTDCSATGKEILLSDTVRPYRYWRFYQPKEGSYCNIADIRFYERGSHKPVKGKIIGTDGHWEGNPEGTKDKVFDDDLLTFFDAPLSAGAWVGMDFGGPTDLERIVYTARGNGNTIDIGDTYELFYWNGLEWTSLGKQEAANIYLRFRNVPTGGLYWLRDLSKGKEERIFTYEQGRQVWW</sequence>
<dbReference type="PROSITE" id="PS51257">
    <property type="entry name" value="PROKAR_LIPOPROTEIN"/>
    <property type="match status" value="1"/>
</dbReference>
<dbReference type="AlphaFoldDB" id="A0A6N3E2E7"/>
<protein>
    <submittedName>
        <fullName evidence="1">F5/8 type C domain protein</fullName>
    </submittedName>
</protein>
<dbReference type="SUPFAM" id="SSF49785">
    <property type="entry name" value="Galactose-binding domain-like"/>
    <property type="match status" value="1"/>
</dbReference>
<dbReference type="PANTHER" id="PTHR35532:SF5">
    <property type="entry name" value="CARBOHYDRATE-BINDING DOMAIN-CONTAINING PROTEIN"/>
    <property type="match status" value="1"/>
</dbReference>
<evidence type="ECO:0000313" key="1">
    <source>
        <dbReference type="EMBL" id="VYU33819.1"/>
    </source>
</evidence>
<dbReference type="PANTHER" id="PTHR35532">
    <property type="entry name" value="SIMILAR TO POLYHYDROXYALKANOATE DEPOLYMERASE"/>
    <property type="match status" value="1"/>
</dbReference>
<dbReference type="EMBL" id="CACRUT010000015">
    <property type="protein sequence ID" value="VYU33819.1"/>
    <property type="molecule type" value="Genomic_DNA"/>
</dbReference>
<dbReference type="Gene3D" id="2.60.120.260">
    <property type="entry name" value="Galactose-binding domain-like"/>
    <property type="match status" value="2"/>
</dbReference>
<organism evidence="1">
    <name type="scientific">Paraprevotella clara</name>
    <dbReference type="NCBI Taxonomy" id="454154"/>
    <lineage>
        <taxon>Bacteria</taxon>
        <taxon>Pseudomonadati</taxon>
        <taxon>Bacteroidota</taxon>
        <taxon>Bacteroidia</taxon>
        <taxon>Bacteroidales</taxon>
        <taxon>Prevotellaceae</taxon>
        <taxon>Paraprevotella</taxon>
    </lineage>
</organism>